<reference evidence="2" key="1">
    <citation type="submission" date="2022-11" db="EMBL/GenBank/DDBJ databases">
        <title>Minimal conservation of predation-associated metabolite biosynthetic gene clusters underscores biosynthetic potential of Myxococcota including descriptions for ten novel species: Archangium lansinium sp. nov., Myxococcus landrumus sp. nov., Nannocystis bai.</title>
        <authorList>
            <person name="Ahearne A."/>
            <person name="Stevens C."/>
            <person name="Dowd S."/>
        </authorList>
    </citation>
    <scope>NUCLEOTIDE SEQUENCE</scope>
    <source>
        <strain evidence="2">Fl3</strain>
    </source>
</reference>
<sequence>MPLWLAQLVVSAFVALALHLTISAWRARTSTPRTISLALSIATCVALLMTALDLPLPNLCGSGAPQVRPDELGSELARWSWRLSPCRRLEVVAGPPDLAAPLDLGELTKMAVGAGVVVDVTLERGAQSRAPEIELMVARSSSEASLPVGTPIPGPYTNDVRPRLGDDSAPVCRIDDGAPRPGASLDTLLGTRKDVLGFHRLKCWRSGDDKYATVSAYIDITDAGVVIASSEADGDSTEVDCSLASSAYGDFKHASSKSYGLLLASRISEKCAILPASAASAASMLVLDRPETTESCDLATGLLKRGATVVVAMPGDEFMNHCESSLLVKRVTNKRSVDIAAGKNWPGEPKGVVFDRTPRLTFLLDDTLDKLAPAPTCVVLDDRQAHCGGPREAKPSIEYQQVNAQRLCDSMVGRIFAPDTRCNGPSTAIDSRSDALESVLYLRRNGPRGADDLKLLERSKPGTALAELGAALVANEARTYWENEDVVVFTHIDPKLYDIDPFVERFGSRVHVVPIQDPYGLSLSTLGQPPASVTLPTELTQAPRSRWRVQPGSCGSDPLARCVPPVSDRLVTVPQTEAITIARPHSRFGVMPAQTRAPVRFGWYKSAAATSKTLPPVQLANTTTNSGLAERPLALGATLDRGHLLLLSHSPFDPDDQDPKDIPWRKALEKETLASPSEMQLIEQLYAGTVDLLADMNGPVLSVTPKPNGALWVTMLRGAEVLDTVEFHPPAGAALVAPLVEFDAAGRTFTYALPAAELKRFRECVALQVNSPGKSGSRPIYACPPGEPDATPARWGAALALEQLAHYTGGVFTPAGAQRPATVADSLHTRSLGLGMLSCLFLFAWGRRSVRRLAGLRAYRQLRTLDAIAQRRYDPPEAVVAAAGDWDGRTSTWPRMGAFGGYRPLEPGDRASAMVLHDLVIREQQGTHLLPRVSLRIEEAAPAVLVLVSLGASMRVPERTDSSKALFAGRVAAHVAASTWKIGGEASLYAVGIDGESELVAPVRLSPGHEEIERLLRARLRQRPTRDDAPWPEDLPECGAVVYVSDFQSEDVGRLQAWVTRLEGEGIRVGGVMLYSPIEFTMIEGGRLASSGVWSDRADWDPDDLFAAFNRRRDQIERIFETVTTGGLVVVATTFGQEDIELALDGGRLRQILR</sequence>
<evidence type="ECO:0000256" key="1">
    <source>
        <dbReference type="SAM" id="Phobius"/>
    </source>
</evidence>
<feature type="transmembrane region" description="Helical" evidence="1">
    <location>
        <begin position="37"/>
        <end position="56"/>
    </location>
</feature>
<keyword evidence="1" id="KW-0812">Transmembrane</keyword>
<keyword evidence="1" id="KW-0472">Membrane</keyword>
<evidence type="ECO:0000313" key="2">
    <source>
        <dbReference type="EMBL" id="WAS96412.1"/>
    </source>
</evidence>
<feature type="transmembrane region" description="Helical" evidence="1">
    <location>
        <begin position="6"/>
        <end position="25"/>
    </location>
</feature>
<keyword evidence="3" id="KW-1185">Reference proteome</keyword>
<evidence type="ECO:0008006" key="4">
    <source>
        <dbReference type="Google" id="ProtNLM"/>
    </source>
</evidence>
<accession>A0ABY7HAZ4</accession>
<gene>
    <name evidence="2" type="ORF">O0S08_09655</name>
</gene>
<name>A0ABY7HAZ4_9BACT</name>
<organism evidence="2 3">
    <name type="scientific">Nannocystis punicea</name>
    <dbReference type="NCBI Taxonomy" id="2995304"/>
    <lineage>
        <taxon>Bacteria</taxon>
        <taxon>Pseudomonadati</taxon>
        <taxon>Myxococcota</taxon>
        <taxon>Polyangia</taxon>
        <taxon>Nannocystales</taxon>
        <taxon>Nannocystaceae</taxon>
        <taxon>Nannocystis</taxon>
    </lineage>
</organism>
<dbReference type="EMBL" id="CP114040">
    <property type="protein sequence ID" value="WAS96412.1"/>
    <property type="molecule type" value="Genomic_DNA"/>
</dbReference>
<dbReference type="Proteomes" id="UP001164459">
    <property type="component" value="Chromosome"/>
</dbReference>
<proteinExistence type="predicted"/>
<protein>
    <recommendedName>
        <fullName evidence="4">DUF58 domain-containing protein</fullName>
    </recommendedName>
</protein>
<keyword evidence="1" id="KW-1133">Transmembrane helix</keyword>
<dbReference type="RefSeq" id="WP_269038758.1">
    <property type="nucleotide sequence ID" value="NZ_CP114040.1"/>
</dbReference>
<evidence type="ECO:0000313" key="3">
    <source>
        <dbReference type="Proteomes" id="UP001164459"/>
    </source>
</evidence>